<dbReference type="Proteomes" id="UP000053477">
    <property type="component" value="Unassembled WGS sequence"/>
</dbReference>
<evidence type="ECO:0000256" key="2">
    <source>
        <dbReference type="ARBA" id="ARBA00022490"/>
    </source>
</evidence>
<dbReference type="OrthoDB" id="2190947at2759"/>
<dbReference type="EMBL" id="KQ085920">
    <property type="protein sequence ID" value="KLO16109.1"/>
    <property type="molecule type" value="Genomic_DNA"/>
</dbReference>
<feature type="region of interest" description="Disordered" evidence="5">
    <location>
        <begin position="1"/>
        <end position="43"/>
    </location>
</feature>
<keyword evidence="2" id="KW-0963">Cytoplasm</keyword>
<proteinExistence type="predicted"/>
<dbReference type="Gene3D" id="3.30.56.30">
    <property type="entry name" value="Signal recognition particle, SRP19-like subunit"/>
    <property type="match status" value="1"/>
</dbReference>
<evidence type="ECO:0000256" key="1">
    <source>
        <dbReference type="ARBA" id="ARBA00004496"/>
    </source>
</evidence>
<feature type="compositionally biased region" description="Acidic residues" evidence="5">
    <location>
        <begin position="11"/>
        <end position="25"/>
    </location>
</feature>
<evidence type="ECO:0000256" key="3">
    <source>
        <dbReference type="ARBA" id="ARBA00023135"/>
    </source>
</evidence>
<dbReference type="SUPFAM" id="SSF69695">
    <property type="entry name" value="SRP19"/>
    <property type="match status" value="1"/>
</dbReference>
<dbReference type="PANTHER" id="PTHR17453:SF0">
    <property type="entry name" value="SIGNAL RECOGNITION PARTICLE 19 KDA PROTEIN"/>
    <property type="match status" value="1"/>
</dbReference>
<keyword evidence="3" id="KW-0733">Signal recognition particle</keyword>
<dbReference type="InterPro" id="IPR036521">
    <property type="entry name" value="SRP19-like_sf"/>
</dbReference>
<organism evidence="6 7">
    <name type="scientific">Schizopora paradoxa</name>
    <dbReference type="NCBI Taxonomy" id="27342"/>
    <lineage>
        <taxon>Eukaryota</taxon>
        <taxon>Fungi</taxon>
        <taxon>Dikarya</taxon>
        <taxon>Basidiomycota</taxon>
        <taxon>Agaricomycotina</taxon>
        <taxon>Agaricomycetes</taxon>
        <taxon>Hymenochaetales</taxon>
        <taxon>Schizoporaceae</taxon>
        <taxon>Schizopora</taxon>
    </lineage>
</organism>
<dbReference type="InterPro" id="IPR002778">
    <property type="entry name" value="Signal_recog_particle_SRP19"/>
</dbReference>
<feature type="compositionally biased region" description="Gly residues" evidence="5">
    <location>
        <begin position="305"/>
        <end position="314"/>
    </location>
</feature>
<gene>
    <name evidence="6" type="ORF">SCHPADRAFT_229420</name>
</gene>
<reference evidence="6 7" key="1">
    <citation type="submission" date="2015-04" db="EMBL/GenBank/DDBJ databases">
        <title>Complete genome sequence of Schizopora paradoxa KUC8140, a cosmopolitan wood degrader in East Asia.</title>
        <authorList>
            <consortium name="DOE Joint Genome Institute"/>
            <person name="Min B."/>
            <person name="Park H."/>
            <person name="Jang Y."/>
            <person name="Kim J.-J."/>
            <person name="Kim K.H."/>
            <person name="Pangilinan J."/>
            <person name="Lipzen A."/>
            <person name="Riley R."/>
            <person name="Grigoriev I.V."/>
            <person name="Spatafora J.W."/>
            <person name="Choi I.-G."/>
        </authorList>
    </citation>
    <scope>NUCLEOTIDE SEQUENCE [LARGE SCALE GENOMIC DNA]</scope>
    <source>
        <strain evidence="6 7">KUC8140</strain>
    </source>
</reference>
<dbReference type="GO" id="GO:0008312">
    <property type="term" value="F:7S RNA binding"/>
    <property type="evidence" value="ECO:0007669"/>
    <property type="project" value="InterPro"/>
</dbReference>
<feature type="compositionally biased region" description="Basic and acidic residues" evidence="5">
    <location>
        <begin position="197"/>
        <end position="207"/>
    </location>
</feature>
<dbReference type="InParanoid" id="A0A0H2RWA7"/>
<evidence type="ECO:0000313" key="6">
    <source>
        <dbReference type="EMBL" id="KLO16109.1"/>
    </source>
</evidence>
<dbReference type="Pfam" id="PF01922">
    <property type="entry name" value="SRP19"/>
    <property type="match status" value="1"/>
</dbReference>
<dbReference type="PANTHER" id="PTHR17453">
    <property type="entry name" value="SIGNAL RECOGNITION PARTICLE 19 KD PROTEIN"/>
    <property type="match status" value="1"/>
</dbReference>
<feature type="region of interest" description="Disordered" evidence="5">
    <location>
        <begin position="305"/>
        <end position="325"/>
    </location>
</feature>
<feature type="compositionally biased region" description="Basic residues" evidence="5">
    <location>
        <begin position="315"/>
        <end position="325"/>
    </location>
</feature>
<evidence type="ECO:0000313" key="7">
    <source>
        <dbReference type="Proteomes" id="UP000053477"/>
    </source>
</evidence>
<evidence type="ECO:0000256" key="5">
    <source>
        <dbReference type="SAM" id="MobiDB-lite"/>
    </source>
</evidence>
<evidence type="ECO:0000256" key="4">
    <source>
        <dbReference type="ARBA" id="ARBA00023274"/>
    </source>
</evidence>
<keyword evidence="4" id="KW-0687">Ribonucleoprotein</keyword>
<sequence>MSRRSAHATVEEVDSDEDVFDDDTDIPLPSRPFPSGRQEPLLQSLNEDDDYGQSAFRRGATSEINLGSGQASPSLLNQQHQVPTVSDLTPYKKWTCIYPISIDAKRALHAGERRIAFTDAIWWPLSKDMADASARLGLGTLHEVSKCHPRDWANPGRVRVQWKKENGGFVNPTIRTKKQLLVAIAAYIQAVKPELVPKPESMSKPESKSNASTSKSAAGTSSSSSAKATSSTKLKGKAAGKAPQTRPDSESPSDALAVIGAYTHAPPIPPPALAVRVSAYSPALPSGVLVDALKAAMNAGPEGAAGGGAGMGAGKGKRKVVRVRG</sequence>
<accession>A0A0H2RWA7</accession>
<keyword evidence="7" id="KW-1185">Reference proteome</keyword>
<comment type="subcellular location">
    <subcellularLocation>
        <location evidence="1">Cytoplasm</location>
    </subcellularLocation>
</comment>
<protein>
    <submittedName>
        <fullName evidence="6">Signal recognition particle, SRP19 subunit</fullName>
    </submittedName>
</protein>
<name>A0A0H2RWA7_9AGAM</name>
<feature type="compositionally biased region" description="Low complexity" evidence="5">
    <location>
        <begin position="208"/>
        <end position="239"/>
    </location>
</feature>
<dbReference type="GO" id="GO:0006617">
    <property type="term" value="P:SRP-dependent cotranslational protein targeting to membrane, signal sequence recognition"/>
    <property type="evidence" value="ECO:0007669"/>
    <property type="project" value="TreeGrafter"/>
</dbReference>
<dbReference type="STRING" id="27342.A0A0H2RWA7"/>
<dbReference type="GO" id="GO:0005786">
    <property type="term" value="C:signal recognition particle, endoplasmic reticulum targeting"/>
    <property type="evidence" value="ECO:0007669"/>
    <property type="project" value="UniProtKB-KW"/>
</dbReference>
<feature type="region of interest" description="Disordered" evidence="5">
    <location>
        <begin position="197"/>
        <end position="253"/>
    </location>
</feature>
<dbReference type="AlphaFoldDB" id="A0A0H2RWA7"/>